<organism evidence="6 7">
    <name type="scientific">Boletus reticuloceps</name>
    <dbReference type="NCBI Taxonomy" id="495285"/>
    <lineage>
        <taxon>Eukaryota</taxon>
        <taxon>Fungi</taxon>
        <taxon>Dikarya</taxon>
        <taxon>Basidiomycota</taxon>
        <taxon>Agaricomycotina</taxon>
        <taxon>Agaricomycetes</taxon>
        <taxon>Agaricomycetidae</taxon>
        <taxon>Boletales</taxon>
        <taxon>Boletineae</taxon>
        <taxon>Boletaceae</taxon>
        <taxon>Boletoideae</taxon>
        <taxon>Boletus</taxon>
    </lineage>
</organism>
<dbReference type="SUPFAM" id="SSF64484">
    <property type="entry name" value="beta and beta-prime subunits of DNA dependent RNA-polymerase"/>
    <property type="match status" value="1"/>
</dbReference>
<evidence type="ECO:0000313" key="7">
    <source>
        <dbReference type="Proteomes" id="UP000683000"/>
    </source>
</evidence>
<evidence type="ECO:0000256" key="3">
    <source>
        <dbReference type="ARBA" id="ARBA00022679"/>
    </source>
</evidence>
<dbReference type="GO" id="GO:0003899">
    <property type="term" value="F:DNA-directed RNA polymerase activity"/>
    <property type="evidence" value="ECO:0007669"/>
    <property type="project" value="UniProtKB-EC"/>
</dbReference>
<dbReference type="Gene3D" id="1.10.274.100">
    <property type="entry name" value="RNA polymerase Rpb1, domain 3"/>
    <property type="match status" value="1"/>
</dbReference>
<protein>
    <recommendedName>
        <fullName evidence="1">DNA-directed RNA polymerase</fullName>
        <ecNumber evidence="1">2.7.7.6</ecNumber>
    </recommendedName>
</protein>
<accession>A0A8I3A6R0</accession>
<dbReference type="GO" id="GO:0000428">
    <property type="term" value="C:DNA-directed RNA polymerase complex"/>
    <property type="evidence" value="ECO:0007669"/>
    <property type="project" value="UniProtKB-KW"/>
</dbReference>
<dbReference type="AlphaFoldDB" id="A0A8I3A6R0"/>
<evidence type="ECO:0000256" key="5">
    <source>
        <dbReference type="ARBA" id="ARBA00023163"/>
    </source>
</evidence>
<keyword evidence="3" id="KW-0808">Transferase</keyword>
<sequence length="73" mass="8409">MVVNFWLFHNGFSIGIGDTIAGPKVMSYITQRIREKKQQIVEIIDDAYHDQLKPIPGMTIRESFESKVRVAED</sequence>
<dbReference type="Gene3D" id="1.10.132.30">
    <property type="match status" value="1"/>
</dbReference>
<dbReference type="Proteomes" id="UP000683000">
    <property type="component" value="Unassembled WGS sequence"/>
</dbReference>
<evidence type="ECO:0000256" key="4">
    <source>
        <dbReference type="ARBA" id="ARBA00022695"/>
    </source>
</evidence>
<keyword evidence="7" id="KW-1185">Reference proteome</keyword>
<keyword evidence="4" id="KW-0548">Nucleotidyltransferase</keyword>
<reference evidence="6" key="1">
    <citation type="submission" date="2021-03" db="EMBL/GenBank/DDBJ databases">
        <title>Evolutionary innovations through gain and loss of genes in the ectomycorrhizal Boletales.</title>
        <authorList>
            <person name="Wu G."/>
            <person name="Miyauchi S."/>
            <person name="Morin E."/>
            <person name="Yang Z.-L."/>
            <person name="Xu J."/>
            <person name="Martin F.M."/>
        </authorList>
    </citation>
    <scope>NUCLEOTIDE SEQUENCE</scope>
    <source>
        <strain evidence="6">BR01</strain>
    </source>
</reference>
<keyword evidence="2" id="KW-0240">DNA-directed RNA polymerase</keyword>
<dbReference type="OrthoDB" id="2657762at2759"/>
<evidence type="ECO:0000256" key="2">
    <source>
        <dbReference type="ARBA" id="ARBA00022478"/>
    </source>
</evidence>
<name>A0A8I3A6R0_9AGAM</name>
<gene>
    <name evidence="6" type="ORF">JVT61DRAFT_7806</name>
</gene>
<keyword evidence="5" id="KW-0804">Transcription</keyword>
<evidence type="ECO:0000313" key="6">
    <source>
        <dbReference type="EMBL" id="KAG6372366.1"/>
    </source>
</evidence>
<dbReference type="InterPro" id="IPR038120">
    <property type="entry name" value="Rpb1_funnel_sf"/>
</dbReference>
<dbReference type="EC" id="2.7.7.6" evidence="1"/>
<proteinExistence type="predicted"/>
<dbReference type="EMBL" id="JAGFBS010000028">
    <property type="protein sequence ID" value="KAG6372366.1"/>
    <property type="molecule type" value="Genomic_DNA"/>
</dbReference>
<dbReference type="InterPro" id="IPR042102">
    <property type="entry name" value="RNA_pol_Rpb1_3_sf"/>
</dbReference>
<comment type="caution">
    <text evidence="6">The sequence shown here is derived from an EMBL/GenBank/DDBJ whole genome shotgun (WGS) entry which is preliminary data.</text>
</comment>
<evidence type="ECO:0000256" key="1">
    <source>
        <dbReference type="ARBA" id="ARBA00012418"/>
    </source>
</evidence>